<dbReference type="Proteomes" id="UP000515275">
    <property type="component" value="Chromosome"/>
</dbReference>
<evidence type="ECO:0000313" key="5">
    <source>
        <dbReference type="Proteomes" id="UP000515275"/>
    </source>
</evidence>
<dbReference type="SUPFAM" id="SSF111331">
    <property type="entry name" value="NAD kinase/diacylglycerol kinase-like"/>
    <property type="match status" value="1"/>
</dbReference>
<dbReference type="SMART" id="SM00046">
    <property type="entry name" value="DAGKc"/>
    <property type="match status" value="1"/>
</dbReference>
<dbReference type="KEGG" id="cans:GP473_07080"/>
<gene>
    <name evidence="4" type="ORF">GP473_07080</name>
</gene>
<comment type="cofactor">
    <cofactor evidence="1">
        <name>Mg(2+)</name>
        <dbReference type="ChEBI" id="CHEBI:18420"/>
    </cofactor>
</comment>
<keyword evidence="4" id="KW-0808">Transferase</keyword>
<evidence type="ECO:0000256" key="2">
    <source>
        <dbReference type="ARBA" id="ARBA00005983"/>
    </source>
</evidence>
<feature type="domain" description="DAGKc" evidence="3">
    <location>
        <begin position="39"/>
        <end position="150"/>
    </location>
</feature>
<dbReference type="PANTHER" id="PTHR12358:SF106">
    <property type="entry name" value="LIPID KINASE YEGS"/>
    <property type="match status" value="1"/>
</dbReference>
<name>A0A7G7YPM7_9CORY</name>
<dbReference type="GO" id="GO:0016301">
    <property type="term" value="F:kinase activity"/>
    <property type="evidence" value="ECO:0007669"/>
    <property type="project" value="UniProtKB-KW"/>
</dbReference>
<protein>
    <submittedName>
        <fullName evidence="4">Diacylglycerol kinase family lipid kinase</fullName>
    </submittedName>
</protein>
<dbReference type="PANTHER" id="PTHR12358">
    <property type="entry name" value="SPHINGOSINE KINASE"/>
    <property type="match status" value="1"/>
</dbReference>
<dbReference type="InterPro" id="IPR001206">
    <property type="entry name" value="Diacylglycerol_kinase_cat_dom"/>
</dbReference>
<dbReference type="InterPro" id="IPR017438">
    <property type="entry name" value="ATP-NAD_kinase_N"/>
</dbReference>
<keyword evidence="5" id="KW-1185">Reference proteome</keyword>
<dbReference type="PROSITE" id="PS50146">
    <property type="entry name" value="DAGK"/>
    <property type="match status" value="1"/>
</dbReference>
<dbReference type="EMBL" id="CP046883">
    <property type="protein sequence ID" value="QNH96447.1"/>
    <property type="molecule type" value="Genomic_DNA"/>
</dbReference>
<dbReference type="Gene3D" id="2.60.200.40">
    <property type="match status" value="1"/>
</dbReference>
<comment type="similarity">
    <text evidence="2">Belongs to the diacylglycerol/lipid kinase family.</text>
</comment>
<dbReference type="Pfam" id="PF00781">
    <property type="entry name" value="DAGK_cat"/>
    <property type="match status" value="1"/>
</dbReference>
<organism evidence="4 5">
    <name type="scientific">Corynebacterium anserum</name>
    <dbReference type="NCBI Taxonomy" id="2684406"/>
    <lineage>
        <taxon>Bacteria</taxon>
        <taxon>Bacillati</taxon>
        <taxon>Actinomycetota</taxon>
        <taxon>Actinomycetes</taxon>
        <taxon>Mycobacteriales</taxon>
        <taxon>Corynebacteriaceae</taxon>
        <taxon>Corynebacterium</taxon>
    </lineage>
</organism>
<evidence type="ECO:0000259" key="3">
    <source>
        <dbReference type="PROSITE" id="PS50146"/>
    </source>
</evidence>
<proteinExistence type="inferred from homology"/>
<evidence type="ECO:0000256" key="1">
    <source>
        <dbReference type="ARBA" id="ARBA00001946"/>
    </source>
</evidence>
<dbReference type="GO" id="GO:0005886">
    <property type="term" value="C:plasma membrane"/>
    <property type="evidence" value="ECO:0007669"/>
    <property type="project" value="TreeGrafter"/>
</dbReference>
<reference evidence="4 5" key="1">
    <citation type="submission" date="2019-12" db="EMBL/GenBank/DDBJ databases">
        <title>Corynebacterium sp. nov., isolated from feces of the Anser Albifrons in China.</title>
        <authorList>
            <person name="Liu Q."/>
        </authorList>
    </citation>
    <scope>NUCLEOTIDE SEQUENCE [LARGE SCALE GENOMIC DNA]</scope>
    <source>
        <strain evidence="4 5">23H37-10</strain>
    </source>
</reference>
<evidence type="ECO:0000313" key="4">
    <source>
        <dbReference type="EMBL" id="QNH96447.1"/>
    </source>
</evidence>
<dbReference type="InterPro" id="IPR016064">
    <property type="entry name" value="NAD/diacylglycerol_kinase_sf"/>
</dbReference>
<dbReference type="Gene3D" id="3.40.50.10330">
    <property type="entry name" value="Probable inorganic polyphosphate/atp-NAD kinase, domain 1"/>
    <property type="match status" value="1"/>
</dbReference>
<dbReference type="InterPro" id="IPR050187">
    <property type="entry name" value="Lipid_Phosphate_FormReg"/>
</dbReference>
<accession>A0A7G7YPM7</accession>
<keyword evidence="4" id="KW-0418">Kinase</keyword>
<dbReference type="AlphaFoldDB" id="A0A7G7YPM7"/>
<sequence length="335" mass="36425">MDVLIISNPNSTSITQKNLAHIIPTLRNVDGIRMRSRFTQYAGHAEELARQARSQGWDAVIAIGGDGTVSEVVNGLLDVPTDDPDAQAHDILTSRTPRLGIIPTGSANVLARSLGFSGKANVAVKQLAEALSTNSTRRVSMGTWADSSPGARKDHRWFAVNVGMGIDATVIHTMEQRRAEGLSASPRRYMRIALQAWSQSKSSQPIITIRTSGARKNVNTEYVPLAFVSNTDPWTYFGPFPARIASGDGIDSGLSVFTVRHSRGWRPLGALLGLLVPPLRRGLAHESITVEAAHAVRLEARSPMEFQVDGEYKGEYSSIDLRFIPDAMEIFTPLG</sequence>
<dbReference type="RefSeq" id="WP_186276769.1">
    <property type="nucleotide sequence ID" value="NZ_CP046883.1"/>
</dbReference>